<name>A0AAD6J467_DREDA</name>
<feature type="compositionally biased region" description="Polar residues" evidence="7">
    <location>
        <begin position="828"/>
        <end position="840"/>
    </location>
</feature>
<dbReference type="GO" id="GO:0005829">
    <property type="term" value="C:cytosol"/>
    <property type="evidence" value="ECO:0007669"/>
    <property type="project" value="TreeGrafter"/>
</dbReference>
<dbReference type="Proteomes" id="UP001221413">
    <property type="component" value="Unassembled WGS sequence"/>
</dbReference>
<keyword evidence="5" id="KW-0862">Zinc</keyword>
<evidence type="ECO:0000313" key="8">
    <source>
        <dbReference type="EMBL" id="KAJ6261792.1"/>
    </source>
</evidence>
<evidence type="ECO:0000313" key="9">
    <source>
        <dbReference type="Proteomes" id="UP001221413"/>
    </source>
</evidence>
<reference evidence="8" key="1">
    <citation type="submission" date="2023-01" db="EMBL/GenBank/DDBJ databases">
        <title>The chitinases involved in constricting ring structure development in the nematode-trapping fungus Drechslerella dactyloides.</title>
        <authorList>
            <person name="Wang R."/>
            <person name="Zhang L."/>
            <person name="Tang P."/>
            <person name="Li S."/>
            <person name="Liang L."/>
        </authorList>
    </citation>
    <scope>NUCLEOTIDE SEQUENCE</scope>
    <source>
        <strain evidence="8">YMF1.00031</strain>
    </source>
</reference>
<dbReference type="GO" id="GO:0008270">
    <property type="term" value="F:zinc ion binding"/>
    <property type="evidence" value="ECO:0007669"/>
    <property type="project" value="UniProtKB-KW"/>
</dbReference>
<feature type="compositionally biased region" description="Polar residues" evidence="7">
    <location>
        <begin position="771"/>
        <end position="786"/>
    </location>
</feature>
<dbReference type="PRINTS" id="PR00320">
    <property type="entry name" value="GPROTEINBRPT"/>
</dbReference>
<dbReference type="Gene3D" id="2.130.10.10">
    <property type="entry name" value="YVTN repeat-like/Quinoprotein amine dehydrogenase"/>
    <property type="match status" value="2"/>
</dbReference>
<dbReference type="GO" id="GO:0005774">
    <property type="term" value="C:vacuolar membrane"/>
    <property type="evidence" value="ECO:0007669"/>
    <property type="project" value="TreeGrafter"/>
</dbReference>
<dbReference type="InterPro" id="IPR020472">
    <property type="entry name" value="WD40_PAC1"/>
</dbReference>
<feature type="region of interest" description="Disordered" evidence="7">
    <location>
        <begin position="771"/>
        <end position="844"/>
    </location>
</feature>
<gene>
    <name evidence="8" type="ORF">Dda_2591</name>
</gene>
<dbReference type="InterPro" id="IPR037590">
    <property type="entry name" value="WDR24"/>
</dbReference>
<protein>
    <submittedName>
        <fullName evidence="8">Uncharacterized protein</fullName>
    </submittedName>
</protein>
<evidence type="ECO:0000256" key="3">
    <source>
        <dbReference type="ARBA" id="ARBA00022737"/>
    </source>
</evidence>
<feature type="compositionally biased region" description="Basic residues" evidence="7">
    <location>
        <begin position="812"/>
        <end position="824"/>
    </location>
</feature>
<evidence type="ECO:0000256" key="1">
    <source>
        <dbReference type="ARBA" id="ARBA00022574"/>
    </source>
</evidence>
<evidence type="ECO:0000256" key="6">
    <source>
        <dbReference type="PROSITE-ProRule" id="PRU00221"/>
    </source>
</evidence>
<evidence type="ECO:0000256" key="2">
    <source>
        <dbReference type="ARBA" id="ARBA00022723"/>
    </source>
</evidence>
<dbReference type="InterPro" id="IPR019775">
    <property type="entry name" value="WD40_repeat_CS"/>
</dbReference>
<evidence type="ECO:0000256" key="5">
    <source>
        <dbReference type="ARBA" id="ARBA00022833"/>
    </source>
</evidence>
<dbReference type="GO" id="GO:0061700">
    <property type="term" value="C:GATOR2 complex"/>
    <property type="evidence" value="ECO:0007669"/>
    <property type="project" value="TreeGrafter"/>
</dbReference>
<dbReference type="GO" id="GO:0016239">
    <property type="term" value="P:positive regulation of macroautophagy"/>
    <property type="evidence" value="ECO:0007669"/>
    <property type="project" value="TreeGrafter"/>
</dbReference>
<proteinExistence type="predicted"/>
<organism evidence="8 9">
    <name type="scientific">Drechslerella dactyloides</name>
    <name type="common">Nematode-trapping fungus</name>
    <name type="synonym">Arthrobotrys dactyloides</name>
    <dbReference type="NCBI Taxonomy" id="74499"/>
    <lineage>
        <taxon>Eukaryota</taxon>
        <taxon>Fungi</taxon>
        <taxon>Dikarya</taxon>
        <taxon>Ascomycota</taxon>
        <taxon>Pezizomycotina</taxon>
        <taxon>Orbiliomycetes</taxon>
        <taxon>Orbiliales</taxon>
        <taxon>Orbiliaceae</taxon>
        <taxon>Drechslerella</taxon>
    </lineage>
</organism>
<keyword evidence="4" id="KW-0863">Zinc-finger</keyword>
<feature type="region of interest" description="Disordered" evidence="7">
    <location>
        <begin position="577"/>
        <end position="676"/>
    </location>
</feature>
<dbReference type="PROSITE" id="PS50082">
    <property type="entry name" value="WD_REPEATS_2"/>
    <property type="match status" value="2"/>
</dbReference>
<dbReference type="PANTHER" id="PTHR46200">
    <property type="entry name" value="GATOR COMPLEX PROTEIN WDR24"/>
    <property type="match status" value="1"/>
</dbReference>
<keyword evidence="9" id="KW-1185">Reference proteome</keyword>
<feature type="repeat" description="WD" evidence="6">
    <location>
        <begin position="201"/>
        <end position="243"/>
    </location>
</feature>
<dbReference type="InterPro" id="IPR036322">
    <property type="entry name" value="WD40_repeat_dom_sf"/>
</dbReference>
<dbReference type="Pfam" id="PF00400">
    <property type="entry name" value="WD40"/>
    <property type="match status" value="2"/>
</dbReference>
<sequence length="1149" mass="126826">MPANSPDVINLLASEHQPRLEAPGPDIGPRHIWVLLTSTTNLSLLPGADFPVDPRVVKRDGWIREPGSAQQDKQGNSSYSALYWGRGHQSANDICRATGSRPFDTLYIESEAPIQSLSASPDQDLVVVAGREVLKILRVTTQGEITDRLDLRAGNASNKLVANSDVKWGCNFSKDVIATANTNGNICVYDLNRGGKLDRIMHEHQRSVHRIAFNPGNGKILLSGSQDGLMKVWDLRQKKSTMTLWGKSDAVRDVQFNPSNAVHFAAAFDNGTIQKWEWRMGGTAHSYLKKISAHNEPAFSIDWHPDGKHIASGSRDKTVKVWDFGEGDSQNKRPAHTISTMAAIGRATWRPRGISTREIATCAMSHNNRITVWDIKRPFVGKYAFDEHTNAISGLLWKDENTLWSCSKDQMFVQHDLSYAVHPINSLNHSAVAWAPDLTFLAVMGQRPPPPAKRDRNVRFEMDDEIMVGNRKKGISNHVAGRVPPKAGGQASGIEGLGGKYIPQQAVVEVALPMFSPEPFIFMAENWVTSTSDGTTLSDACQNNAQTAWRIGQYRMAQTWKMLDLIQGWEIEARQEEEERLNKEAETTTSKTQPETGIFARRALGVAGTDRKSSNGSANATPLAKPVTDESPLQPILTPKAPQNPPGNIDENLALPPKAFGTSVSSSTASTDGEGLNLAARRAPVVDSPPAIEEGKELNLKTPYQQESEDKITPLRSEIFGTSPETTFNGNGNSKAVNDLEAPDVAASSSFDKDKMSLAYRGRQYSIGLTSEQTSSSYDDSTNSFGQRARLGTTHPFHKETSDDEDDEDNHHGHHHHGQSHHAGHPTNPLNPAARNTSSHNLKHQHQPNIIETFGKDMQDLAKDLGVVKLEGSGYGRMKDLPWNLQNFLTVLTEYYSDRGEVQMCATLALLFGSLVRFDERRMGDWIEGYVEQLHRFKLYVPAAEIIKATTVEHVRAQGLTNTFIHLNCGNCNAPMMSGIGGIGGARGSVAIDADADGAMQASYKGSLYYYPQNYVEPSYSPTRPPDWISLHYCLGSGTLHECFSASKRFYVDFNDPDSFRRELGRYGMAGVLLVRFDDSGTRPITGHRRLLLTSDSEVKTSYVRSRGMPIAVYPADVEEAVFRLDSPEVISITKFLRGHTELDTVVIY</sequence>
<dbReference type="SMART" id="SM00320">
    <property type="entry name" value="WD40"/>
    <property type="match status" value="6"/>
</dbReference>
<keyword evidence="2" id="KW-0479">Metal-binding</keyword>
<evidence type="ECO:0000256" key="4">
    <source>
        <dbReference type="ARBA" id="ARBA00022771"/>
    </source>
</evidence>
<feature type="repeat" description="WD" evidence="6">
    <location>
        <begin position="291"/>
        <end position="332"/>
    </location>
</feature>
<feature type="compositionally biased region" description="Polar residues" evidence="7">
    <location>
        <begin position="662"/>
        <end position="671"/>
    </location>
</feature>
<dbReference type="PANTHER" id="PTHR46200:SF1">
    <property type="entry name" value="GATOR COMPLEX PROTEIN WDR24"/>
    <property type="match status" value="1"/>
</dbReference>
<evidence type="ECO:0000256" key="7">
    <source>
        <dbReference type="SAM" id="MobiDB-lite"/>
    </source>
</evidence>
<dbReference type="InterPro" id="IPR015943">
    <property type="entry name" value="WD40/YVTN_repeat-like_dom_sf"/>
</dbReference>
<dbReference type="AlphaFoldDB" id="A0AAD6J467"/>
<dbReference type="InterPro" id="IPR001680">
    <property type="entry name" value="WD40_rpt"/>
</dbReference>
<dbReference type="EMBL" id="JAQGDS010000003">
    <property type="protein sequence ID" value="KAJ6261792.1"/>
    <property type="molecule type" value="Genomic_DNA"/>
</dbReference>
<dbReference type="SUPFAM" id="SSF50978">
    <property type="entry name" value="WD40 repeat-like"/>
    <property type="match status" value="1"/>
</dbReference>
<accession>A0AAD6J467</accession>
<comment type="caution">
    <text evidence="8">The sequence shown here is derived from an EMBL/GenBank/DDBJ whole genome shotgun (WGS) entry which is preliminary data.</text>
</comment>
<keyword evidence="3" id="KW-0677">Repeat</keyword>
<dbReference type="GO" id="GO:1904263">
    <property type="term" value="P:positive regulation of TORC1 signaling"/>
    <property type="evidence" value="ECO:0007669"/>
    <property type="project" value="TreeGrafter"/>
</dbReference>
<keyword evidence="1 6" id="KW-0853">WD repeat</keyword>
<dbReference type="PROSITE" id="PS00678">
    <property type="entry name" value="WD_REPEATS_1"/>
    <property type="match status" value="1"/>
</dbReference>
<dbReference type="PROSITE" id="PS50294">
    <property type="entry name" value="WD_REPEATS_REGION"/>
    <property type="match status" value="2"/>
</dbReference>